<proteinExistence type="predicted"/>
<dbReference type="EMBL" id="JABANM010022609">
    <property type="protein sequence ID" value="KAF4719317.1"/>
    <property type="molecule type" value="Genomic_DNA"/>
</dbReference>
<dbReference type="PANTHER" id="PTHR46533">
    <property type="entry name" value="ZINC FINGER MYND DOMAIN-CONTAINING PROTEIN 12"/>
    <property type="match status" value="1"/>
</dbReference>
<dbReference type="PANTHER" id="PTHR46533:SF1">
    <property type="entry name" value="ZINC FINGER MYND DOMAIN-CONTAINING PROTEIN 12"/>
    <property type="match status" value="1"/>
</dbReference>
<dbReference type="SUPFAM" id="SSF48452">
    <property type="entry name" value="TPR-like"/>
    <property type="match status" value="1"/>
</dbReference>
<dbReference type="Gene3D" id="1.25.40.10">
    <property type="entry name" value="Tetratricopeptide repeat domain"/>
    <property type="match status" value="1"/>
</dbReference>
<protein>
    <submittedName>
        <fullName evidence="1">Zinc finger, MYND-type containing 12</fullName>
    </submittedName>
</protein>
<evidence type="ECO:0000313" key="1">
    <source>
        <dbReference type="EMBL" id="KAF4719317.1"/>
    </source>
</evidence>
<dbReference type="Proteomes" id="UP000574390">
    <property type="component" value="Unassembled WGS sequence"/>
</dbReference>
<organism evidence="1 2">
    <name type="scientific">Perkinsus olseni</name>
    <name type="common">Perkinsus atlanticus</name>
    <dbReference type="NCBI Taxonomy" id="32597"/>
    <lineage>
        <taxon>Eukaryota</taxon>
        <taxon>Sar</taxon>
        <taxon>Alveolata</taxon>
        <taxon>Perkinsozoa</taxon>
        <taxon>Perkinsea</taxon>
        <taxon>Perkinsida</taxon>
        <taxon>Perkinsidae</taxon>
        <taxon>Perkinsus</taxon>
    </lineage>
</organism>
<dbReference type="InterPro" id="IPR053248">
    <property type="entry name" value="Zinc_finger_MYND_domain"/>
</dbReference>
<reference evidence="1 2" key="1">
    <citation type="submission" date="2020-04" db="EMBL/GenBank/DDBJ databases">
        <title>Perkinsus olseni comparative genomics.</title>
        <authorList>
            <person name="Bogema D.R."/>
        </authorList>
    </citation>
    <scope>NUCLEOTIDE SEQUENCE [LARGE SCALE GENOMIC DNA]</scope>
    <source>
        <strain evidence="1">ATCC PRA-205</strain>
    </source>
</reference>
<dbReference type="AlphaFoldDB" id="A0A7J6RFT6"/>
<evidence type="ECO:0000313" key="2">
    <source>
        <dbReference type="Proteomes" id="UP000574390"/>
    </source>
</evidence>
<comment type="caution">
    <text evidence="1">The sequence shown here is derived from an EMBL/GenBank/DDBJ whole genome shotgun (WGS) entry which is preliminary data.</text>
</comment>
<accession>A0A7J6RFT6</accession>
<gene>
    <name evidence="1" type="primary">ZMYND12_2</name>
    <name evidence="1" type="ORF">FOZ62_028060</name>
</gene>
<sequence>MTTSPISALSRPRGAKYECELCGREAKIRCNECPTYYCGSEHFDQDWRGIRGLIAKDTVLLRERPCTLGSDEERKRRDAELISIREEVRDLCSETAQKLLVRGECSLAIPGALQGLKLAIELFGTNSTELFLPSGSYLLLAECNLGLNKLKVAEEFLGLAKWIILKNPNAGDRSALISAMQRNFGRLYVAQEKYSEALRSFAEDTYQTTCRFGPRDPRTAPCYYNMGRVFQAMNEASKAASFYTTVTSTYAQWLEKAIDADAWLPESFRRPGGLYRTITVDAGLSPYEWALVTGQRGSEMEVTDAGVEGGERVEIPANGGEDEVLLSPVQRQEAVDILKYILEYQEGTVDDAVDELNASTGREADAAAETRYVLALMLFHMEMDLPTAKEYIVAADEYFRDAVEGTSGATPMQSVQEMRAKTGWGPVLVSFSVEFKADCGVAGFRCFLPIPFDGSSVGSCQALQSDTVQCHLRWWEDRGRCMKNMCEPGVSKLSGDVLQYVNREGQHAGQRFL</sequence>
<dbReference type="CDD" id="cd19757">
    <property type="entry name" value="Bbox1"/>
    <property type="match status" value="1"/>
</dbReference>
<dbReference type="InterPro" id="IPR011990">
    <property type="entry name" value="TPR-like_helical_dom_sf"/>
</dbReference>
<name>A0A7J6RFT6_PEROL</name>